<dbReference type="AlphaFoldDB" id="A0AAV2F8Z2"/>
<keyword evidence="3" id="KW-1185">Reference proteome</keyword>
<evidence type="ECO:0000313" key="3">
    <source>
        <dbReference type="Proteomes" id="UP001497516"/>
    </source>
</evidence>
<protein>
    <submittedName>
        <fullName evidence="2">Uncharacterized protein</fullName>
    </submittedName>
</protein>
<proteinExistence type="predicted"/>
<name>A0AAV2F8Z2_9ROSI</name>
<gene>
    <name evidence="2" type="ORF">LTRI10_LOCUS35206</name>
</gene>
<dbReference type="EMBL" id="OZ034819">
    <property type="protein sequence ID" value="CAL1394721.1"/>
    <property type="molecule type" value="Genomic_DNA"/>
</dbReference>
<organism evidence="2 3">
    <name type="scientific">Linum trigynum</name>
    <dbReference type="NCBI Taxonomy" id="586398"/>
    <lineage>
        <taxon>Eukaryota</taxon>
        <taxon>Viridiplantae</taxon>
        <taxon>Streptophyta</taxon>
        <taxon>Embryophyta</taxon>
        <taxon>Tracheophyta</taxon>
        <taxon>Spermatophyta</taxon>
        <taxon>Magnoliopsida</taxon>
        <taxon>eudicotyledons</taxon>
        <taxon>Gunneridae</taxon>
        <taxon>Pentapetalae</taxon>
        <taxon>rosids</taxon>
        <taxon>fabids</taxon>
        <taxon>Malpighiales</taxon>
        <taxon>Linaceae</taxon>
        <taxon>Linum</taxon>
    </lineage>
</organism>
<evidence type="ECO:0000256" key="1">
    <source>
        <dbReference type="SAM" id="MobiDB-lite"/>
    </source>
</evidence>
<dbReference type="Proteomes" id="UP001497516">
    <property type="component" value="Chromosome 6"/>
</dbReference>
<feature type="region of interest" description="Disordered" evidence="1">
    <location>
        <begin position="54"/>
        <end position="81"/>
    </location>
</feature>
<evidence type="ECO:0000313" key="2">
    <source>
        <dbReference type="EMBL" id="CAL1394721.1"/>
    </source>
</evidence>
<accession>A0AAV2F8Z2</accession>
<reference evidence="2 3" key="1">
    <citation type="submission" date="2024-04" db="EMBL/GenBank/DDBJ databases">
        <authorList>
            <person name="Fracassetti M."/>
        </authorList>
    </citation>
    <scope>NUCLEOTIDE SEQUENCE [LARGE SCALE GENOMIC DNA]</scope>
</reference>
<sequence>MRKLAIENSEMKLEMARLSDGWANLNAAVEEVRATHRWMIAALGLLEAPTEVEPVAKEKNGVEGGGGTRETMAATTGKSTG</sequence>